<dbReference type="Pfam" id="PF25989">
    <property type="entry name" value="YknX_C"/>
    <property type="match status" value="1"/>
</dbReference>
<dbReference type="InterPro" id="IPR058639">
    <property type="entry name" value="BSH_YknX-like"/>
</dbReference>
<keyword evidence="3" id="KW-0732">Signal</keyword>
<feature type="chain" id="PRO_5038706356" evidence="3">
    <location>
        <begin position="23"/>
        <end position="414"/>
    </location>
</feature>
<dbReference type="Gene3D" id="1.10.287.470">
    <property type="entry name" value="Helix hairpin bin"/>
    <property type="match status" value="2"/>
</dbReference>
<comment type="similarity">
    <text evidence="1">Belongs to the membrane fusion protein (MFP) (TC 8.A.1) family.</text>
</comment>
<evidence type="ECO:0000313" key="7">
    <source>
        <dbReference type="EMBL" id="OFI06750.1"/>
    </source>
</evidence>
<dbReference type="PATRIC" id="fig|1121290.3.peg.742"/>
<dbReference type="InterPro" id="IPR058637">
    <property type="entry name" value="YknX-like_C"/>
</dbReference>
<feature type="coiled-coil region" evidence="2">
    <location>
        <begin position="134"/>
        <end position="200"/>
    </location>
</feature>
<dbReference type="EMBL" id="LZFO01000008">
    <property type="protein sequence ID" value="OFI06750.1"/>
    <property type="molecule type" value="Genomic_DNA"/>
</dbReference>
<dbReference type="Pfam" id="PF25954">
    <property type="entry name" value="Beta-barrel_RND_2"/>
    <property type="match status" value="1"/>
</dbReference>
<evidence type="ECO:0000313" key="8">
    <source>
        <dbReference type="Proteomes" id="UP000175744"/>
    </source>
</evidence>
<accession>A0A1E8F0S0</accession>
<evidence type="ECO:0000256" key="3">
    <source>
        <dbReference type="SAM" id="SignalP"/>
    </source>
</evidence>
<keyword evidence="8" id="KW-1185">Reference proteome</keyword>
<keyword evidence="2" id="KW-0175">Coiled coil</keyword>
<feature type="domain" description="YknX-like C-terminal permuted SH3-like" evidence="6">
    <location>
        <begin position="343"/>
        <end position="408"/>
    </location>
</feature>
<dbReference type="SUPFAM" id="SSF111369">
    <property type="entry name" value="HlyD-like secretion proteins"/>
    <property type="match status" value="2"/>
</dbReference>
<dbReference type="Pfam" id="PF25984">
    <property type="entry name" value="BSH_YknX"/>
    <property type="match status" value="1"/>
</dbReference>
<dbReference type="InterPro" id="IPR058792">
    <property type="entry name" value="Beta-barrel_RND_2"/>
</dbReference>
<feature type="signal peptide" evidence="3">
    <location>
        <begin position="1"/>
        <end position="22"/>
    </location>
</feature>
<dbReference type="Gene3D" id="2.40.30.170">
    <property type="match status" value="1"/>
</dbReference>
<dbReference type="GO" id="GO:0015562">
    <property type="term" value="F:efflux transmembrane transporter activity"/>
    <property type="evidence" value="ECO:0007669"/>
    <property type="project" value="TreeGrafter"/>
</dbReference>
<dbReference type="InterPro" id="IPR006143">
    <property type="entry name" value="RND_pump_MFP"/>
</dbReference>
<dbReference type="OrthoDB" id="9810430at2"/>
<dbReference type="PANTHER" id="PTHR30469">
    <property type="entry name" value="MULTIDRUG RESISTANCE PROTEIN MDTA"/>
    <property type="match status" value="1"/>
</dbReference>
<dbReference type="RefSeq" id="WP_070109691.1">
    <property type="nucleotide sequence ID" value="NZ_LZFO01000008.1"/>
</dbReference>
<organism evidence="7 8">
    <name type="scientific">Clostridium acetireducens DSM 10703</name>
    <dbReference type="NCBI Taxonomy" id="1121290"/>
    <lineage>
        <taxon>Bacteria</taxon>
        <taxon>Bacillati</taxon>
        <taxon>Bacillota</taxon>
        <taxon>Clostridia</taxon>
        <taxon>Eubacteriales</taxon>
        <taxon>Clostridiaceae</taxon>
        <taxon>Clostridium</taxon>
    </lineage>
</organism>
<evidence type="ECO:0000259" key="6">
    <source>
        <dbReference type="Pfam" id="PF25989"/>
    </source>
</evidence>
<proteinExistence type="inferred from homology"/>
<feature type="domain" description="YknX-like barrel-sandwich hybrid" evidence="5">
    <location>
        <begin position="70"/>
        <end position="256"/>
    </location>
</feature>
<reference evidence="7 8" key="1">
    <citation type="submission" date="2016-06" db="EMBL/GenBank/DDBJ databases">
        <title>Genome sequence of Clostridium acetireducens DSM 10703.</title>
        <authorList>
            <person name="Poehlein A."/>
            <person name="Fluechter S."/>
            <person name="Duerre P."/>
            <person name="Daniel R."/>
        </authorList>
    </citation>
    <scope>NUCLEOTIDE SEQUENCE [LARGE SCALE GENOMIC DNA]</scope>
    <source>
        <strain evidence="7 8">DSM 10703</strain>
    </source>
</reference>
<comment type="caution">
    <text evidence="7">The sequence shown here is derived from an EMBL/GenBank/DDBJ whole genome shotgun (WGS) entry which is preliminary data.</text>
</comment>
<dbReference type="GO" id="GO:1990281">
    <property type="term" value="C:efflux pump complex"/>
    <property type="evidence" value="ECO:0007669"/>
    <property type="project" value="TreeGrafter"/>
</dbReference>
<evidence type="ECO:0000259" key="4">
    <source>
        <dbReference type="Pfam" id="PF25954"/>
    </source>
</evidence>
<dbReference type="Gene3D" id="2.40.420.20">
    <property type="match status" value="1"/>
</dbReference>
<dbReference type="NCBIfam" id="TIGR01730">
    <property type="entry name" value="RND_mfp"/>
    <property type="match status" value="1"/>
</dbReference>
<dbReference type="STRING" id="1121290.CLAOCE_07330"/>
<gene>
    <name evidence="7" type="primary">mdtN</name>
    <name evidence="7" type="ORF">CLOACE_07330</name>
</gene>
<dbReference type="PROSITE" id="PS51257">
    <property type="entry name" value="PROKAR_LIPOPROTEIN"/>
    <property type="match status" value="1"/>
</dbReference>
<dbReference type="Gene3D" id="2.40.50.100">
    <property type="match status" value="1"/>
</dbReference>
<sequence>MKRSTLAKVLVMLMVFSIFTVGCGKKEEKQEESYTPVEVSTAKKDEIYNYTVLTGKVEADKDVQIAPKTPGKVESVNVKVGDKVKAGTVLFTLDKSDLQKSLDMAKSGINQARAGLDSARGGVNTAKAAYDAAKANYNSNYEKIQNAKVNLKRMEELYKEGIISKADLEKAQLAASDSNVDALKAQLNQAEAAYNQSQSGIGNAQAAYEKAEVGYRQAQDVLKDASVTSPIDGIVASVNVEKGEMASNMQPSITVVGVDKLYIKVDVSENLVTKLNKGDSVKIEVPSLEDKKAECKIDSISPAADEKTQLYSVKIAVGKIDGLKSGMFAKVKFKTDIKKDVIVVKSESIIQRDDKNIVYISKGKKAHEVKVELGLDNGDYVEIKSGLNQGDRVVTKGQDYLQNGTTVKEVRSDN</sequence>
<dbReference type="AlphaFoldDB" id="A0A1E8F0S0"/>
<protein>
    <submittedName>
        <fullName evidence="7">Multidrug resistance protein MdtN</fullName>
    </submittedName>
</protein>
<evidence type="ECO:0000256" key="2">
    <source>
        <dbReference type="SAM" id="Coils"/>
    </source>
</evidence>
<evidence type="ECO:0000259" key="5">
    <source>
        <dbReference type="Pfam" id="PF25984"/>
    </source>
</evidence>
<feature type="domain" description="CusB-like beta-barrel" evidence="4">
    <location>
        <begin position="262"/>
        <end position="335"/>
    </location>
</feature>
<name>A0A1E8F0S0_9CLOT</name>
<evidence type="ECO:0000256" key="1">
    <source>
        <dbReference type="ARBA" id="ARBA00009477"/>
    </source>
</evidence>
<dbReference type="Proteomes" id="UP000175744">
    <property type="component" value="Unassembled WGS sequence"/>
</dbReference>